<keyword evidence="5" id="KW-1185">Reference proteome</keyword>
<dbReference type="InterPro" id="IPR050216">
    <property type="entry name" value="LRR_domain-containing"/>
</dbReference>
<dbReference type="EMBL" id="JAVYJV010000009">
    <property type="protein sequence ID" value="KAK4363368.1"/>
    <property type="molecule type" value="Genomic_DNA"/>
</dbReference>
<evidence type="ECO:0000259" key="3">
    <source>
        <dbReference type="Pfam" id="PF23598"/>
    </source>
</evidence>
<dbReference type="PROSITE" id="PS51450">
    <property type="entry name" value="LRR"/>
    <property type="match status" value="2"/>
</dbReference>
<dbReference type="Gene3D" id="3.80.10.10">
    <property type="entry name" value="Ribonuclease Inhibitor"/>
    <property type="match status" value="1"/>
</dbReference>
<gene>
    <name evidence="4" type="ORF">RND71_018609</name>
</gene>
<evidence type="ECO:0000313" key="5">
    <source>
        <dbReference type="Proteomes" id="UP001291623"/>
    </source>
</evidence>
<sequence length="327" mass="36718">MSSPACAKIIDEISRNYKSLPPRPSIVEIEAEISVIKSVETEEQIVLDEISNKLPPENNVPTELYSLLQQARKAMVMFQSQEQKKEAIQLIELDKTYQDFDVLIHKATKLICDGTQMEKINSFEDPIGEIEKKDVINDVNLKKDLVMSCEKTIVSSSDKAQETYSLMKVAALIETTAKTRAKVLDLHNKLADKIEWLPLSLGNLESLTKLDLHSNQIINLPDSFGELLNLTDLDLHANRLKSLPASFVNLVNLMDLDLGSNRFAHFPDFVGNLTSLKRLNVETNQLEELPYTIGFCSSLVELRLDFNKRSSRGSGNARMLGDSHAAF</sequence>
<dbReference type="InterPro" id="IPR003591">
    <property type="entry name" value="Leu-rich_rpt_typical-subtyp"/>
</dbReference>
<dbReference type="GO" id="GO:0051707">
    <property type="term" value="P:response to other organism"/>
    <property type="evidence" value="ECO:0007669"/>
    <property type="project" value="UniProtKB-ARBA"/>
</dbReference>
<feature type="domain" description="Disease resistance R13L4/SHOC-2-like LRR" evidence="3">
    <location>
        <begin position="182"/>
        <end position="284"/>
    </location>
</feature>
<reference evidence="4" key="1">
    <citation type="submission" date="2023-12" db="EMBL/GenBank/DDBJ databases">
        <title>Genome assembly of Anisodus tanguticus.</title>
        <authorList>
            <person name="Wang Y.-J."/>
        </authorList>
    </citation>
    <scope>NUCLEOTIDE SEQUENCE</scope>
    <source>
        <strain evidence="4">KB-2021</strain>
        <tissue evidence="4">Leaf</tissue>
    </source>
</reference>
<dbReference type="PANTHER" id="PTHR48051">
    <property type="match status" value="1"/>
</dbReference>
<dbReference type="GO" id="GO:0006952">
    <property type="term" value="P:defense response"/>
    <property type="evidence" value="ECO:0007669"/>
    <property type="project" value="UniProtKB-ARBA"/>
</dbReference>
<comment type="caution">
    <text evidence="4">The sequence shown here is derived from an EMBL/GenBank/DDBJ whole genome shotgun (WGS) entry which is preliminary data.</text>
</comment>
<organism evidence="4 5">
    <name type="scientific">Anisodus tanguticus</name>
    <dbReference type="NCBI Taxonomy" id="243964"/>
    <lineage>
        <taxon>Eukaryota</taxon>
        <taxon>Viridiplantae</taxon>
        <taxon>Streptophyta</taxon>
        <taxon>Embryophyta</taxon>
        <taxon>Tracheophyta</taxon>
        <taxon>Spermatophyta</taxon>
        <taxon>Magnoliopsida</taxon>
        <taxon>eudicotyledons</taxon>
        <taxon>Gunneridae</taxon>
        <taxon>Pentapetalae</taxon>
        <taxon>asterids</taxon>
        <taxon>lamiids</taxon>
        <taxon>Solanales</taxon>
        <taxon>Solanaceae</taxon>
        <taxon>Solanoideae</taxon>
        <taxon>Hyoscyameae</taxon>
        <taxon>Anisodus</taxon>
    </lineage>
</organism>
<name>A0AAE1VB57_9SOLA</name>
<dbReference type="InterPro" id="IPR001611">
    <property type="entry name" value="Leu-rich_rpt"/>
</dbReference>
<keyword evidence="1" id="KW-0433">Leucine-rich repeat</keyword>
<protein>
    <recommendedName>
        <fullName evidence="3">Disease resistance R13L4/SHOC-2-like LRR domain-containing protein</fullName>
    </recommendedName>
</protein>
<dbReference type="InterPro" id="IPR055414">
    <property type="entry name" value="LRR_R13L4/SHOC2-like"/>
</dbReference>
<dbReference type="Proteomes" id="UP001291623">
    <property type="component" value="Unassembled WGS sequence"/>
</dbReference>
<dbReference type="Pfam" id="PF23598">
    <property type="entry name" value="LRR_14"/>
    <property type="match status" value="1"/>
</dbReference>
<proteinExistence type="predicted"/>
<dbReference type="GO" id="GO:0005737">
    <property type="term" value="C:cytoplasm"/>
    <property type="evidence" value="ECO:0007669"/>
    <property type="project" value="TreeGrafter"/>
</dbReference>
<evidence type="ECO:0000256" key="1">
    <source>
        <dbReference type="ARBA" id="ARBA00022614"/>
    </source>
</evidence>
<dbReference type="AlphaFoldDB" id="A0AAE1VB57"/>
<keyword evidence="2" id="KW-0677">Repeat</keyword>
<dbReference type="PANTHER" id="PTHR48051:SF1">
    <property type="entry name" value="RAS SUPPRESSOR PROTEIN 1"/>
    <property type="match status" value="1"/>
</dbReference>
<dbReference type="SMART" id="SM00369">
    <property type="entry name" value="LRR_TYP"/>
    <property type="match status" value="4"/>
</dbReference>
<dbReference type="SMART" id="SM00364">
    <property type="entry name" value="LRR_BAC"/>
    <property type="match status" value="3"/>
</dbReference>
<evidence type="ECO:0000256" key="2">
    <source>
        <dbReference type="ARBA" id="ARBA00022737"/>
    </source>
</evidence>
<dbReference type="InterPro" id="IPR032675">
    <property type="entry name" value="LRR_dom_sf"/>
</dbReference>
<accession>A0AAE1VB57</accession>
<evidence type="ECO:0000313" key="4">
    <source>
        <dbReference type="EMBL" id="KAK4363368.1"/>
    </source>
</evidence>
<dbReference type="SUPFAM" id="SSF52058">
    <property type="entry name" value="L domain-like"/>
    <property type="match status" value="1"/>
</dbReference>